<name>A0A1D3TLU9_PLAOA</name>
<evidence type="ECO:0000313" key="2">
    <source>
        <dbReference type="Proteomes" id="UP000242942"/>
    </source>
</evidence>
<dbReference type="EMBL" id="LT594594">
    <property type="protein sequence ID" value="SCP05940.1"/>
    <property type="molecule type" value="Genomic_DNA"/>
</dbReference>
<dbReference type="AlphaFoldDB" id="A0A1D3TLU9"/>
<evidence type="ECO:0000313" key="1">
    <source>
        <dbReference type="EMBL" id="SCP05940.1"/>
    </source>
</evidence>
<keyword evidence="2" id="KW-1185">Reference proteome</keyword>
<gene>
    <name evidence="1" type="primary">PocGH01_13011200</name>
    <name evidence="1" type="ORF">POCGH01_13011200</name>
</gene>
<reference evidence="1 2" key="1">
    <citation type="submission" date="2016-06" db="EMBL/GenBank/DDBJ databases">
        <authorList>
            <consortium name="Pathogen Informatics"/>
        </authorList>
    </citation>
    <scope>NUCLEOTIDE SEQUENCE [LARGE SCALE GENOMIC DNA]</scope>
    <source>
        <strain evidence="1">PocGH01</strain>
    </source>
</reference>
<sequence>MFYEMLENSDNISTILENLRIFHLITKCKIVKNITCTGDNFVNYPENDIIIRKNPNYFFDNRDFLILNYSKYKSDKIIKWDNNKYNE</sequence>
<dbReference type="Proteomes" id="UP000242942">
    <property type="component" value="Chromosome 13"/>
</dbReference>
<protein>
    <submittedName>
        <fullName evidence="1">Uncharacterized protein</fullName>
    </submittedName>
</protein>
<proteinExistence type="predicted"/>
<dbReference type="VEuPathDB" id="PlasmoDB:PocGH01_13011200"/>
<organism evidence="1 2">
    <name type="scientific">Plasmodium ovale</name>
    <name type="common">malaria parasite P. ovale</name>
    <dbReference type="NCBI Taxonomy" id="36330"/>
    <lineage>
        <taxon>Eukaryota</taxon>
        <taxon>Sar</taxon>
        <taxon>Alveolata</taxon>
        <taxon>Apicomplexa</taxon>
        <taxon>Aconoidasida</taxon>
        <taxon>Haemosporida</taxon>
        <taxon>Plasmodiidae</taxon>
        <taxon>Plasmodium</taxon>
        <taxon>Plasmodium (Plasmodium)</taxon>
    </lineage>
</organism>
<accession>A0A1D3TLU9</accession>